<dbReference type="AlphaFoldDB" id="A0A2N8KU79"/>
<evidence type="ECO:0000256" key="1">
    <source>
        <dbReference type="SAM" id="MobiDB-lite"/>
    </source>
</evidence>
<organism evidence="2 3">
    <name type="scientific">Kinneretia aquatilis</name>
    <dbReference type="NCBI Taxonomy" id="2070761"/>
    <lineage>
        <taxon>Bacteria</taxon>
        <taxon>Pseudomonadati</taxon>
        <taxon>Pseudomonadota</taxon>
        <taxon>Betaproteobacteria</taxon>
        <taxon>Burkholderiales</taxon>
        <taxon>Sphaerotilaceae</taxon>
        <taxon>Roseateles</taxon>
    </lineage>
</organism>
<keyword evidence="3" id="KW-1185">Reference proteome</keyword>
<comment type="caution">
    <text evidence="2">The sequence shown here is derived from an EMBL/GenBank/DDBJ whole genome shotgun (WGS) entry which is preliminary data.</text>
</comment>
<dbReference type="EMBL" id="POSP01000003">
    <property type="protein sequence ID" value="PND37011.1"/>
    <property type="molecule type" value="Genomic_DNA"/>
</dbReference>
<dbReference type="Proteomes" id="UP000235916">
    <property type="component" value="Unassembled WGS sequence"/>
</dbReference>
<evidence type="ECO:0000313" key="3">
    <source>
        <dbReference type="Proteomes" id="UP000235916"/>
    </source>
</evidence>
<proteinExistence type="predicted"/>
<feature type="compositionally biased region" description="Polar residues" evidence="1">
    <location>
        <begin position="20"/>
        <end position="43"/>
    </location>
</feature>
<sequence>MWNAFLTRWARSRAASPSRGQHNSIASRQSTLPPTRSGAASSRISLSGNDSIWQSLLRWIPGDSDPWGASQPPSPAASQNLASARAEFQACMAGLYSPPAASGAEPGTPPQVDSVRELQRSIRRARSLRDLWHLRTWLYTEVARQFSQHEAEQRLQRLDALFQGGSSQPLNAKQQRLLAQTQARVQAKLQAQAHAETLARMRQARSAQKDSKAQSAQALSADTLVATLSEPCTAH</sequence>
<accession>A0A2N8KU79</accession>
<gene>
    <name evidence="2" type="ORF">C1O66_05325</name>
</gene>
<feature type="region of interest" description="Disordered" evidence="1">
    <location>
        <begin position="13"/>
        <end position="43"/>
    </location>
</feature>
<protein>
    <submittedName>
        <fullName evidence="2">Uncharacterized protein</fullName>
    </submittedName>
</protein>
<dbReference type="RefSeq" id="WP_102766934.1">
    <property type="nucleotide sequence ID" value="NZ_POSP01000003.1"/>
</dbReference>
<dbReference type="OrthoDB" id="8687298at2"/>
<name>A0A2N8KU79_9BURK</name>
<reference evidence="2 3" key="1">
    <citation type="submission" date="2018-01" db="EMBL/GenBank/DDBJ databases">
        <title>Draft genome sequence of Paucibacter aquatile CR182 isolated from freshwater of the Nakdong River.</title>
        <authorList>
            <person name="Choi A."/>
            <person name="Chung E.J."/>
        </authorList>
    </citation>
    <scope>NUCLEOTIDE SEQUENCE [LARGE SCALE GENOMIC DNA]</scope>
    <source>
        <strain evidence="2 3">CR182</strain>
    </source>
</reference>
<evidence type="ECO:0000313" key="2">
    <source>
        <dbReference type="EMBL" id="PND37011.1"/>
    </source>
</evidence>